<keyword evidence="1" id="KW-0812">Transmembrane</keyword>
<keyword evidence="3" id="KW-1185">Reference proteome</keyword>
<name>A0A4Q7MBA2_9MICO</name>
<keyword evidence="1" id="KW-1133">Transmembrane helix</keyword>
<accession>A0A4Q7MBA2</accession>
<sequence>MQAGSETRDGWPGIVLVWVIAIVGAVVVVSFAYTGTGEWIGDGSPLAVYGALGIVLAASVLGALIAQLASRRPGGFVTRASASVAGAAVVVALAAVLVAPVALG</sequence>
<evidence type="ECO:0008006" key="4">
    <source>
        <dbReference type="Google" id="ProtNLM"/>
    </source>
</evidence>
<comment type="caution">
    <text evidence="2">The sequence shown here is derived from an EMBL/GenBank/DDBJ whole genome shotgun (WGS) entry which is preliminary data.</text>
</comment>
<dbReference type="RefSeq" id="WP_130353390.1">
    <property type="nucleotide sequence ID" value="NZ_SGWY01000003.1"/>
</dbReference>
<protein>
    <recommendedName>
        <fullName evidence="4">Major facilitator superfamily (MFS) profile domain-containing protein</fullName>
    </recommendedName>
</protein>
<feature type="transmembrane region" description="Helical" evidence="1">
    <location>
        <begin position="12"/>
        <end position="34"/>
    </location>
</feature>
<keyword evidence="1" id="KW-0472">Membrane</keyword>
<feature type="transmembrane region" description="Helical" evidence="1">
    <location>
        <begin position="46"/>
        <end position="68"/>
    </location>
</feature>
<evidence type="ECO:0000256" key="1">
    <source>
        <dbReference type="SAM" id="Phobius"/>
    </source>
</evidence>
<evidence type="ECO:0000313" key="3">
    <source>
        <dbReference type="Proteomes" id="UP000293289"/>
    </source>
</evidence>
<feature type="transmembrane region" description="Helical" evidence="1">
    <location>
        <begin position="80"/>
        <end position="103"/>
    </location>
</feature>
<evidence type="ECO:0000313" key="2">
    <source>
        <dbReference type="EMBL" id="RZS64108.1"/>
    </source>
</evidence>
<proteinExistence type="predicted"/>
<dbReference type="EMBL" id="SGWY01000003">
    <property type="protein sequence ID" value="RZS64108.1"/>
    <property type="molecule type" value="Genomic_DNA"/>
</dbReference>
<gene>
    <name evidence="2" type="ORF">EV187_2486</name>
</gene>
<dbReference type="Proteomes" id="UP000293289">
    <property type="component" value="Unassembled WGS sequence"/>
</dbReference>
<dbReference type="OrthoDB" id="5007892at2"/>
<dbReference type="AlphaFoldDB" id="A0A4Q7MBA2"/>
<organism evidence="2 3">
    <name type="scientific">Agromyces ramosus</name>
    <dbReference type="NCBI Taxonomy" id="33879"/>
    <lineage>
        <taxon>Bacteria</taxon>
        <taxon>Bacillati</taxon>
        <taxon>Actinomycetota</taxon>
        <taxon>Actinomycetes</taxon>
        <taxon>Micrococcales</taxon>
        <taxon>Microbacteriaceae</taxon>
        <taxon>Agromyces</taxon>
    </lineage>
</organism>
<reference evidence="2 3" key="1">
    <citation type="submission" date="2019-02" db="EMBL/GenBank/DDBJ databases">
        <title>Genomic Encyclopedia of Type Strains, Phase IV (KMG-IV): sequencing the most valuable type-strain genomes for metagenomic binning, comparative biology and taxonomic classification.</title>
        <authorList>
            <person name="Goeker M."/>
        </authorList>
    </citation>
    <scope>NUCLEOTIDE SEQUENCE [LARGE SCALE GENOMIC DNA]</scope>
    <source>
        <strain evidence="2 3">DSM 43045</strain>
    </source>
</reference>